<keyword evidence="9" id="KW-0812">Transmembrane</keyword>
<dbReference type="GO" id="GO:0004497">
    <property type="term" value="F:monooxygenase activity"/>
    <property type="evidence" value="ECO:0007669"/>
    <property type="project" value="UniProtKB-KW"/>
</dbReference>
<keyword evidence="3 7" id="KW-0479">Metal-binding</keyword>
<name>A0AAN4Y8Q8_ASPOZ</name>
<dbReference type="GO" id="GO:0005506">
    <property type="term" value="F:iron ion binding"/>
    <property type="evidence" value="ECO:0007669"/>
    <property type="project" value="InterPro"/>
</dbReference>
<dbReference type="PROSITE" id="PS00086">
    <property type="entry name" value="CYTOCHROME_P450"/>
    <property type="match status" value="1"/>
</dbReference>
<keyword evidence="9" id="KW-0472">Membrane</keyword>
<reference evidence="10" key="1">
    <citation type="submission" date="2023-04" db="EMBL/GenBank/DDBJ databases">
        <title>Aspergillus oryzae NBRC 4228.</title>
        <authorList>
            <person name="Ichikawa N."/>
            <person name="Sato H."/>
            <person name="Tonouchi N."/>
        </authorList>
    </citation>
    <scope>NUCLEOTIDE SEQUENCE</scope>
    <source>
        <strain evidence="10">NBRC 4228</strain>
    </source>
</reference>
<dbReference type="Pfam" id="PF00067">
    <property type="entry name" value="p450"/>
    <property type="match status" value="1"/>
</dbReference>
<protein>
    <submittedName>
        <fullName evidence="10">Unnamed protein product</fullName>
    </submittedName>
</protein>
<dbReference type="PANTHER" id="PTHR24305">
    <property type="entry name" value="CYTOCHROME P450"/>
    <property type="match status" value="1"/>
</dbReference>
<dbReference type="EMBL" id="BSYA01000003">
    <property type="protein sequence ID" value="GMG23121.1"/>
    <property type="molecule type" value="Genomic_DNA"/>
</dbReference>
<dbReference type="GO" id="GO:0020037">
    <property type="term" value="F:heme binding"/>
    <property type="evidence" value="ECO:0007669"/>
    <property type="project" value="InterPro"/>
</dbReference>
<dbReference type="SUPFAM" id="SSF48264">
    <property type="entry name" value="Cytochrome P450"/>
    <property type="match status" value="1"/>
</dbReference>
<proteinExistence type="inferred from homology"/>
<evidence type="ECO:0000256" key="8">
    <source>
        <dbReference type="RuleBase" id="RU000461"/>
    </source>
</evidence>
<comment type="cofactor">
    <cofactor evidence="1 7">
        <name>heme</name>
        <dbReference type="ChEBI" id="CHEBI:30413"/>
    </cofactor>
</comment>
<keyword evidence="7 8" id="KW-0349">Heme</keyword>
<keyword evidence="6 8" id="KW-0503">Monooxygenase</keyword>
<evidence type="ECO:0000256" key="5">
    <source>
        <dbReference type="ARBA" id="ARBA00023004"/>
    </source>
</evidence>
<comment type="similarity">
    <text evidence="2 8">Belongs to the cytochrome P450 family.</text>
</comment>
<evidence type="ECO:0000313" key="11">
    <source>
        <dbReference type="Proteomes" id="UP001165205"/>
    </source>
</evidence>
<accession>A0AAN4Y8Q8</accession>
<evidence type="ECO:0000313" key="10">
    <source>
        <dbReference type="EMBL" id="GMG23121.1"/>
    </source>
</evidence>
<dbReference type="InterPro" id="IPR017972">
    <property type="entry name" value="Cyt_P450_CS"/>
</dbReference>
<keyword evidence="4 8" id="KW-0560">Oxidoreductase</keyword>
<evidence type="ECO:0000256" key="6">
    <source>
        <dbReference type="ARBA" id="ARBA00023033"/>
    </source>
</evidence>
<comment type="caution">
    <text evidence="10">The sequence shown here is derived from an EMBL/GenBank/DDBJ whole genome shotgun (WGS) entry which is preliminary data.</text>
</comment>
<evidence type="ECO:0000256" key="9">
    <source>
        <dbReference type="SAM" id="Phobius"/>
    </source>
</evidence>
<dbReference type="GO" id="GO:0016705">
    <property type="term" value="F:oxidoreductase activity, acting on paired donors, with incorporation or reduction of molecular oxygen"/>
    <property type="evidence" value="ECO:0007669"/>
    <property type="project" value="InterPro"/>
</dbReference>
<dbReference type="Gene3D" id="1.10.630.10">
    <property type="entry name" value="Cytochrome P450"/>
    <property type="match status" value="1"/>
</dbReference>
<feature type="transmembrane region" description="Helical" evidence="9">
    <location>
        <begin position="65"/>
        <end position="90"/>
    </location>
</feature>
<keyword evidence="5 7" id="KW-0408">Iron</keyword>
<dbReference type="PANTHER" id="PTHR24305:SF223">
    <property type="entry name" value="CYTOCHROME P450-DIT2"/>
    <property type="match status" value="1"/>
</dbReference>
<evidence type="ECO:0000256" key="1">
    <source>
        <dbReference type="ARBA" id="ARBA00001971"/>
    </source>
</evidence>
<dbReference type="PRINTS" id="PR00385">
    <property type="entry name" value="P450"/>
</dbReference>
<gene>
    <name evidence="10" type="ORF">Aory04_000063500</name>
</gene>
<evidence type="ECO:0000256" key="4">
    <source>
        <dbReference type="ARBA" id="ARBA00023002"/>
    </source>
</evidence>
<keyword evidence="9" id="KW-1133">Transmembrane helix</keyword>
<dbReference type="InterPro" id="IPR001128">
    <property type="entry name" value="Cyt_P450"/>
</dbReference>
<dbReference type="CDD" id="cd11070">
    <property type="entry name" value="CYP56-like"/>
    <property type="match status" value="1"/>
</dbReference>
<evidence type="ECO:0000256" key="2">
    <source>
        <dbReference type="ARBA" id="ARBA00010617"/>
    </source>
</evidence>
<dbReference type="AlphaFoldDB" id="A0AAN4Y8Q8"/>
<feature type="binding site" description="axial binding residue" evidence="7">
    <location>
        <position position="533"/>
    </location>
    <ligand>
        <name>heme</name>
        <dbReference type="ChEBI" id="CHEBI:30413"/>
    </ligand>
    <ligandPart>
        <name>Fe</name>
        <dbReference type="ChEBI" id="CHEBI:18248"/>
    </ligandPart>
</feature>
<dbReference type="InterPro" id="IPR036396">
    <property type="entry name" value="Cyt_P450_sf"/>
</dbReference>
<evidence type="ECO:0000256" key="7">
    <source>
        <dbReference type="PIRSR" id="PIRSR602403-1"/>
    </source>
</evidence>
<dbReference type="Proteomes" id="UP001165205">
    <property type="component" value="Unassembled WGS sequence"/>
</dbReference>
<dbReference type="InterPro" id="IPR050121">
    <property type="entry name" value="Cytochrome_P450_monoxygenase"/>
</dbReference>
<sequence length="575" mass="64344">MDSPGVSGICCQKGMLGCARVRSTYYCLVGPMRSSVNPASILWHPRGHKRSVFFPKSEQPTSRKMVMHGLCIIIGKALAVGILFLSICIFSRIVPPRFPRNIPAVPFWVTLLSLVRDIDQEDIYRRHIQKPLQTHGAIKIFFAGQWNLLIQRSSYLNEIFRNEDVYQKSGNQKKIPHSVLAEFLGRFPVSPSVALLLTLGPKGDNVISSRGTTWRLYRDIITPGLQGHFDAGLIAANAEELCSSLLAFQNTVGNCGVPVQNLLQQFTIANVSQKPTKGDESSLHQLQLAVKREIFKPIFMNFPVLDRLGKLIPCRVRARNVVEQFSAALQYGVRHGQGTPNASNLGARLMAARDGGVLTGKQFRDNLNVLFVAGQENPQLLLISMLYLLAKHPVSVSCPLKSMELMSQDVQSRLRREIDACSTLDPSNVAFSELPYLTCVIYESLRLLPPISQLINRRTSQDVILGNQIYIPKGTYVGYNCYSTNRDPAVWGPTADEFRPERWGQSNTEISQCYRQRRARAEFVSFHGGSRACLGEKFALLEARVALFVLVSRLSWSLDPEWPDRKTPVSRVCNS</sequence>
<evidence type="ECO:0000256" key="3">
    <source>
        <dbReference type="ARBA" id="ARBA00022723"/>
    </source>
</evidence>
<organism evidence="10 11">
    <name type="scientific">Aspergillus oryzae</name>
    <name type="common">Yellow koji mold</name>
    <dbReference type="NCBI Taxonomy" id="5062"/>
    <lineage>
        <taxon>Eukaryota</taxon>
        <taxon>Fungi</taxon>
        <taxon>Dikarya</taxon>
        <taxon>Ascomycota</taxon>
        <taxon>Pezizomycotina</taxon>
        <taxon>Eurotiomycetes</taxon>
        <taxon>Eurotiomycetidae</taxon>
        <taxon>Eurotiales</taxon>
        <taxon>Aspergillaceae</taxon>
        <taxon>Aspergillus</taxon>
        <taxon>Aspergillus subgen. Circumdati</taxon>
    </lineage>
</organism>
<dbReference type="InterPro" id="IPR002403">
    <property type="entry name" value="Cyt_P450_E_grp-IV"/>
</dbReference>
<dbReference type="PRINTS" id="PR00465">
    <property type="entry name" value="EP450IV"/>
</dbReference>